<feature type="compositionally biased region" description="Polar residues" evidence="1">
    <location>
        <begin position="95"/>
        <end position="104"/>
    </location>
</feature>
<name>A0A139AGE0_GONPJ</name>
<feature type="region of interest" description="Disordered" evidence="1">
    <location>
        <begin position="78"/>
        <end position="138"/>
    </location>
</feature>
<organism evidence="2 3">
    <name type="scientific">Gonapodya prolifera (strain JEL478)</name>
    <name type="common">Monoblepharis prolifera</name>
    <dbReference type="NCBI Taxonomy" id="1344416"/>
    <lineage>
        <taxon>Eukaryota</taxon>
        <taxon>Fungi</taxon>
        <taxon>Fungi incertae sedis</taxon>
        <taxon>Chytridiomycota</taxon>
        <taxon>Chytridiomycota incertae sedis</taxon>
        <taxon>Monoblepharidomycetes</taxon>
        <taxon>Monoblepharidales</taxon>
        <taxon>Gonapodyaceae</taxon>
        <taxon>Gonapodya</taxon>
    </lineage>
</organism>
<feature type="region of interest" description="Disordered" evidence="1">
    <location>
        <begin position="1"/>
        <end position="60"/>
    </location>
</feature>
<protein>
    <submittedName>
        <fullName evidence="2">Uncharacterized protein</fullName>
    </submittedName>
</protein>
<reference evidence="2 3" key="1">
    <citation type="journal article" date="2015" name="Genome Biol. Evol.">
        <title>Phylogenomic analyses indicate that early fungi evolved digesting cell walls of algal ancestors of land plants.</title>
        <authorList>
            <person name="Chang Y."/>
            <person name="Wang S."/>
            <person name="Sekimoto S."/>
            <person name="Aerts A.L."/>
            <person name="Choi C."/>
            <person name="Clum A."/>
            <person name="LaButti K.M."/>
            <person name="Lindquist E.A."/>
            <person name="Yee Ngan C."/>
            <person name="Ohm R.A."/>
            <person name="Salamov A.A."/>
            <person name="Grigoriev I.V."/>
            <person name="Spatafora J.W."/>
            <person name="Berbee M.L."/>
        </authorList>
    </citation>
    <scope>NUCLEOTIDE SEQUENCE [LARGE SCALE GENOMIC DNA]</scope>
    <source>
        <strain evidence="2 3">JEL478</strain>
    </source>
</reference>
<proteinExistence type="predicted"/>
<evidence type="ECO:0000256" key="1">
    <source>
        <dbReference type="SAM" id="MobiDB-lite"/>
    </source>
</evidence>
<gene>
    <name evidence="2" type="ORF">M427DRAFT_145333</name>
</gene>
<dbReference type="EMBL" id="KQ965759">
    <property type="protein sequence ID" value="KXS15818.1"/>
    <property type="molecule type" value="Genomic_DNA"/>
</dbReference>
<dbReference type="AlphaFoldDB" id="A0A139AGE0"/>
<sequence length="138" mass="14552">MGNICGSPEPKSGHRLGGDTPPQTRAYGSTTSPASPTQLAAPPQAYVPDSTQRTKIAASDEDRVARLAGGCTVVPSRAAEQRAKANQDRGAKSGALSQRLQQQRTGKEDVSTTAEDRKTNELVEGVRILPSRTPQNVS</sequence>
<keyword evidence="3" id="KW-1185">Reference proteome</keyword>
<evidence type="ECO:0000313" key="3">
    <source>
        <dbReference type="Proteomes" id="UP000070544"/>
    </source>
</evidence>
<feature type="compositionally biased region" description="Basic and acidic residues" evidence="1">
    <location>
        <begin position="79"/>
        <end position="91"/>
    </location>
</feature>
<feature type="compositionally biased region" description="Polar residues" evidence="1">
    <location>
        <begin position="21"/>
        <end position="38"/>
    </location>
</feature>
<accession>A0A139AGE0</accession>
<evidence type="ECO:0000313" key="2">
    <source>
        <dbReference type="EMBL" id="KXS15818.1"/>
    </source>
</evidence>
<feature type="compositionally biased region" description="Basic and acidic residues" evidence="1">
    <location>
        <begin position="105"/>
        <end position="121"/>
    </location>
</feature>
<dbReference type="Proteomes" id="UP000070544">
    <property type="component" value="Unassembled WGS sequence"/>
</dbReference>